<evidence type="ECO:0000259" key="1">
    <source>
        <dbReference type="Pfam" id="PF00582"/>
    </source>
</evidence>
<dbReference type="CDD" id="cd00293">
    <property type="entry name" value="USP-like"/>
    <property type="match status" value="1"/>
</dbReference>
<protein>
    <submittedName>
        <fullName evidence="2">Universal stress protein</fullName>
    </submittedName>
</protein>
<sequence>MPAEPTEEAVAAREPAKRDRVFLVVVDDSPERAVALKYACLRARKGGGRVALLRVIEPVGLVEWAGVGAMMQEERRAEAEKLLSALAAEVQEITGGYPILLIREGDPREELLALLEEDPRISVLVLASGAGLGGKDPLITALTGRYASRLTVPMTIVPGTLDDKELDRVT</sequence>
<dbReference type="SUPFAM" id="SSF52402">
    <property type="entry name" value="Adenine nucleotide alpha hydrolases-like"/>
    <property type="match status" value="1"/>
</dbReference>
<gene>
    <name evidence="2" type="ORF">GCM10010964_32490</name>
</gene>
<evidence type="ECO:0000313" key="2">
    <source>
        <dbReference type="EMBL" id="GGG42500.1"/>
    </source>
</evidence>
<evidence type="ECO:0000313" key="3">
    <source>
        <dbReference type="Proteomes" id="UP000597507"/>
    </source>
</evidence>
<dbReference type="Gene3D" id="3.40.50.12370">
    <property type="match status" value="1"/>
</dbReference>
<dbReference type="Pfam" id="PF00582">
    <property type="entry name" value="Usp"/>
    <property type="match status" value="1"/>
</dbReference>
<feature type="domain" description="UspA" evidence="1">
    <location>
        <begin position="22"/>
        <end position="158"/>
    </location>
</feature>
<keyword evidence="3" id="KW-1185">Reference proteome</keyword>
<organism evidence="2 3">
    <name type="scientific">Caldovatus sediminis</name>
    <dbReference type="NCBI Taxonomy" id="2041189"/>
    <lineage>
        <taxon>Bacteria</taxon>
        <taxon>Pseudomonadati</taxon>
        <taxon>Pseudomonadota</taxon>
        <taxon>Alphaproteobacteria</taxon>
        <taxon>Acetobacterales</taxon>
        <taxon>Roseomonadaceae</taxon>
        <taxon>Caldovatus</taxon>
    </lineage>
</organism>
<reference evidence="2 3" key="1">
    <citation type="journal article" date="2014" name="Int. J. Syst. Evol. Microbiol.">
        <title>Complete genome sequence of Corynebacterium casei LMG S-19264T (=DSM 44701T), isolated from a smear-ripened cheese.</title>
        <authorList>
            <consortium name="US DOE Joint Genome Institute (JGI-PGF)"/>
            <person name="Walter F."/>
            <person name="Albersmeier A."/>
            <person name="Kalinowski J."/>
            <person name="Ruckert C."/>
        </authorList>
    </citation>
    <scope>NUCLEOTIDE SEQUENCE [LARGE SCALE GENOMIC DNA]</scope>
    <source>
        <strain evidence="2 3">CGMCC 1.16330</strain>
    </source>
</reference>
<proteinExistence type="predicted"/>
<accession>A0A8J2ZDM2</accession>
<dbReference type="InterPro" id="IPR006016">
    <property type="entry name" value="UspA"/>
</dbReference>
<name>A0A8J2ZDM2_9PROT</name>
<dbReference type="Proteomes" id="UP000597507">
    <property type="component" value="Unassembled WGS sequence"/>
</dbReference>
<comment type="caution">
    <text evidence="2">The sequence shown here is derived from an EMBL/GenBank/DDBJ whole genome shotgun (WGS) entry which is preliminary data.</text>
</comment>
<dbReference type="AlphaFoldDB" id="A0A8J2ZDM2"/>
<dbReference type="RefSeq" id="WP_188902114.1">
    <property type="nucleotide sequence ID" value="NZ_BMKS01000011.1"/>
</dbReference>
<dbReference type="EMBL" id="BMKS01000011">
    <property type="protein sequence ID" value="GGG42500.1"/>
    <property type="molecule type" value="Genomic_DNA"/>
</dbReference>